<dbReference type="Proteomes" id="UP000194236">
    <property type="component" value="Unassembled WGS sequence"/>
</dbReference>
<comment type="caution">
    <text evidence="2">The sequence shown here is derived from an EMBL/GenBank/DDBJ whole genome shotgun (WGS) entry which is preliminary data.</text>
</comment>
<feature type="compositionally biased region" description="Low complexity" evidence="1">
    <location>
        <begin position="31"/>
        <end position="41"/>
    </location>
</feature>
<evidence type="ECO:0000313" key="2">
    <source>
        <dbReference type="EMBL" id="OTF76303.1"/>
    </source>
</evidence>
<gene>
    <name evidence="2" type="ORF">BLA29_015035</name>
</gene>
<organism evidence="2 3">
    <name type="scientific">Euroglyphus maynei</name>
    <name type="common">Mayne's house dust mite</name>
    <dbReference type="NCBI Taxonomy" id="6958"/>
    <lineage>
        <taxon>Eukaryota</taxon>
        <taxon>Metazoa</taxon>
        <taxon>Ecdysozoa</taxon>
        <taxon>Arthropoda</taxon>
        <taxon>Chelicerata</taxon>
        <taxon>Arachnida</taxon>
        <taxon>Acari</taxon>
        <taxon>Acariformes</taxon>
        <taxon>Sarcoptiformes</taxon>
        <taxon>Astigmata</taxon>
        <taxon>Psoroptidia</taxon>
        <taxon>Analgoidea</taxon>
        <taxon>Pyroglyphidae</taxon>
        <taxon>Pyroglyphinae</taxon>
        <taxon>Euroglyphus</taxon>
    </lineage>
</organism>
<proteinExistence type="predicted"/>
<dbReference type="EMBL" id="MUJZ01038150">
    <property type="protein sequence ID" value="OTF76303.1"/>
    <property type="molecule type" value="Genomic_DNA"/>
</dbReference>
<dbReference type="AlphaFoldDB" id="A0A1Y3B8U9"/>
<evidence type="ECO:0000256" key="1">
    <source>
        <dbReference type="SAM" id="MobiDB-lite"/>
    </source>
</evidence>
<reference evidence="2 3" key="1">
    <citation type="submission" date="2017-03" db="EMBL/GenBank/DDBJ databases">
        <title>Genome Survey of Euroglyphus maynei.</title>
        <authorList>
            <person name="Arlian L.G."/>
            <person name="Morgan M.S."/>
            <person name="Rider S.D."/>
        </authorList>
    </citation>
    <scope>NUCLEOTIDE SEQUENCE [LARGE SCALE GENOMIC DNA]</scope>
    <source>
        <strain evidence="2">Arlian Lab</strain>
        <tissue evidence="2">Whole body</tissue>
    </source>
</reference>
<keyword evidence="3" id="KW-1185">Reference proteome</keyword>
<protein>
    <submittedName>
        <fullName evidence="2">Uncharacterized protein</fullName>
    </submittedName>
</protein>
<name>A0A1Y3B8U9_EURMA</name>
<sequence>MAIQKRKVSKENNFDDMIKNLEAKYAKGKAGKSSSSTTTTTKNKKRRN</sequence>
<evidence type="ECO:0000313" key="3">
    <source>
        <dbReference type="Proteomes" id="UP000194236"/>
    </source>
</evidence>
<accession>A0A1Y3B8U9</accession>
<feature type="region of interest" description="Disordered" evidence="1">
    <location>
        <begin position="25"/>
        <end position="48"/>
    </location>
</feature>